<gene>
    <name evidence="2" type="ORF">CARN7_0608</name>
</gene>
<dbReference type="EMBL" id="CABR01000055">
    <property type="protein sequence ID" value="CBI09862.1"/>
    <property type="molecule type" value="Genomic_DNA"/>
</dbReference>
<name>E6QRJ0_9ZZZZ</name>
<sequence>MTHLSQMRVESYRGGKSDDLSDTQTHFPPLKMGIKGDLLRIIQHHHTPPAPLCKEGISEVLFSTTFSDRA</sequence>
<reference evidence="2" key="1">
    <citation type="submission" date="2009-10" db="EMBL/GenBank/DDBJ databases">
        <title>Diversity of trophic interactions inside an arsenic-rich microbial ecosystem.</title>
        <authorList>
            <person name="Bertin P.N."/>
            <person name="Heinrich-Salmeron A."/>
            <person name="Pelletier E."/>
            <person name="Goulhen-Chollet F."/>
            <person name="Arsene-Ploetze F."/>
            <person name="Gallien S."/>
            <person name="Calteau A."/>
            <person name="Vallenet D."/>
            <person name="Casiot C."/>
            <person name="Chane-Woon-Ming B."/>
            <person name="Giloteaux L."/>
            <person name="Barakat M."/>
            <person name="Bonnefoy V."/>
            <person name="Bruneel O."/>
            <person name="Chandler M."/>
            <person name="Cleiss J."/>
            <person name="Duran R."/>
            <person name="Elbaz-Poulichet F."/>
            <person name="Fonknechten N."/>
            <person name="Lauga B."/>
            <person name="Mornico D."/>
            <person name="Ortet P."/>
            <person name="Schaeffer C."/>
            <person name="Siguier P."/>
            <person name="Alexander Thil Smith A."/>
            <person name="Van Dorsselaer A."/>
            <person name="Weissenbach J."/>
            <person name="Medigue C."/>
            <person name="Le Paslier D."/>
        </authorList>
    </citation>
    <scope>NUCLEOTIDE SEQUENCE</scope>
</reference>
<dbReference type="AlphaFoldDB" id="E6QRJ0"/>
<feature type="compositionally biased region" description="Basic and acidic residues" evidence="1">
    <location>
        <begin position="10"/>
        <end position="19"/>
    </location>
</feature>
<evidence type="ECO:0000256" key="1">
    <source>
        <dbReference type="SAM" id="MobiDB-lite"/>
    </source>
</evidence>
<comment type="caution">
    <text evidence="2">The sequence shown here is derived from an EMBL/GenBank/DDBJ whole genome shotgun (WGS) entry which is preliminary data.</text>
</comment>
<organism evidence="2">
    <name type="scientific">mine drainage metagenome</name>
    <dbReference type="NCBI Taxonomy" id="410659"/>
    <lineage>
        <taxon>unclassified sequences</taxon>
        <taxon>metagenomes</taxon>
        <taxon>ecological metagenomes</taxon>
    </lineage>
</organism>
<feature type="region of interest" description="Disordered" evidence="1">
    <location>
        <begin position="1"/>
        <end position="28"/>
    </location>
</feature>
<protein>
    <submittedName>
        <fullName evidence="2">Uncharacterized protein</fullName>
    </submittedName>
</protein>
<proteinExistence type="predicted"/>
<evidence type="ECO:0000313" key="2">
    <source>
        <dbReference type="EMBL" id="CBI09862.1"/>
    </source>
</evidence>
<accession>E6QRJ0</accession>